<dbReference type="PANTHER" id="PTHR13483:SF3">
    <property type="entry name" value="BOX C_D SNORNA PROTEIN 1"/>
    <property type="match status" value="1"/>
</dbReference>
<dbReference type="GO" id="GO:0000463">
    <property type="term" value="P:maturation of LSU-rRNA from tricistronic rRNA transcript (SSU-rRNA, 5.8S rRNA, LSU-rRNA)"/>
    <property type="evidence" value="ECO:0007669"/>
    <property type="project" value="TreeGrafter"/>
</dbReference>
<keyword evidence="1" id="KW-0597">Phosphoprotein</keyword>
<sequence>MLEWGGCNVFGSCISCIWAVSKRDRGSRYNKCPAVACEVCDLSPSKYTCPGCRIRTCSAQCVKEHKAKLNCTGERDKTAFVDLQDYSDMHLLNDYRFLEDAERRLYSNKTAPENRRRAAPSASLHLNKRSKFLITAALKRGVKLKMVSPALTKNKINTSFYTISSDTIAWHIEWHFVATNTVINDEKIPETTRLVEAARKHTNFVQYPHLRKSLEDYKKDRLDKCRFLLKVDGLPANRERFIFLFFLRTVQSLCFICLFTEDMMVMNKENASHLSVYHPELNLQTAIEETLLNPKSSVYSTTEDSVIHI</sequence>
<dbReference type="Pfam" id="PF04438">
    <property type="entry name" value="zf-HIT"/>
    <property type="match status" value="1"/>
</dbReference>
<evidence type="ECO:0000259" key="8">
    <source>
        <dbReference type="PROSITE" id="PS51083"/>
    </source>
</evidence>
<gene>
    <name evidence="9" type="ORF">CUNI_LOCUS2176</name>
</gene>
<dbReference type="OrthoDB" id="272357at2759"/>
<dbReference type="Gene3D" id="3.30.60.190">
    <property type="match status" value="1"/>
</dbReference>
<keyword evidence="10" id="KW-1185">Reference proteome</keyword>
<dbReference type="InterPro" id="IPR051639">
    <property type="entry name" value="BCD1"/>
</dbReference>
<evidence type="ECO:0000256" key="7">
    <source>
        <dbReference type="PROSITE-ProRule" id="PRU00453"/>
    </source>
</evidence>
<evidence type="ECO:0000313" key="10">
    <source>
        <dbReference type="Proteomes" id="UP000678393"/>
    </source>
</evidence>
<dbReference type="Pfam" id="PF25790">
    <property type="entry name" value="BCD1"/>
    <property type="match status" value="1"/>
</dbReference>
<dbReference type="PROSITE" id="PS51083">
    <property type="entry name" value="ZF_HIT"/>
    <property type="match status" value="1"/>
</dbReference>
<comment type="function">
    <text evidence="5">Required for box C/D snoRNAs accumulation involved in snoRNA processing, snoRNA transport to the nucleolus and ribosome biogenesis.</text>
</comment>
<evidence type="ECO:0000256" key="1">
    <source>
        <dbReference type="ARBA" id="ARBA00022553"/>
    </source>
</evidence>
<name>A0A8S3YJP5_9EUPU</name>
<comment type="caution">
    <text evidence="9">The sequence shown here is derived from an EMBL/GenBank/DDBJ whole genome shotgun (WGS) entry which is preliminary data.</text>
</comment>
<keyword evidence="3 7" id="KW-0863">Zinc-finger</keyword>
<evidence type="ECO:0000256" key="2">
    <source>
        <dbReference type="ARBA" id="ARBA00022723"/>
    </source>
</evidence>
<dbReference type="Proteomes" id="UP000678393">
    <property type="component" value="Unassembled WGS sequence"/>
</dbReference>
<comment type="similarity">
    <text evidence="6">Belongs to the BCD1 family.</text>
</comment>
<evidence type="ECO:0000256" key="6">
    <source>
        <dbReference type="ARBA" id="ARBA00049654"/>
    </source>
</evidence>
<keyword evidence="4" id="KW-0862">Zinc</keyword>
<dbReference type="EMBL" id="CAJHNH020000277">
    <property type="protein sequence ID" value="CAG5116618.1"/>
    <property type="molecule type" value="Genomic_DNA"/>
</dbReference>
<dbReference type="CDD" id="cd23023">
    <property type="entry name" value="zf-HIT_BCD1"/>
    <property type="match status" value="1"/>
</dbReference>
<dbReference type="GO" id="GO:0070761">
    <property type="term" value="C:pre-snoRNP complex"/>
    <property type="evidence" value="ECO:0007669"/>
    <property type="project" value="TreeGrafter"/>
</dbReference>
<dbReference type="InterPro" id="IPR057721">
    <property type="entry name" value="BCD1_alpha/beta"/>
</dbReference>
<keyword evidence="2" id="KW-0479">Metal-binding</keyword>
<evidence type="ECO:0000256" key="4">
    <source>
        <dbReference type="ARBA" id="ARBA00022833"/>
    </source>
</evidence>
<dbReference type="GO" id="GO:0008270">
    <property type="term" value="F:zinc ion binding"/>
    <property type="evidence" value="ECO:0007669"/>
    <property type="project" value="UniProtKB-UniRule"/>
</dbReference>
<evidence type="ECO:0000256" key="3">
    <source>
        <dbReference type="ARBA" id="ARBA00022771"/>
    </source>
</evidence>
<dbReference type="InterPro" id="IPR007529">
    <property type="entry name" value="Znf_HIT"/>
</dbReference>
<evidence type="ECO:0000256" key="5">
    <source>
        <dbReference type="ARBA" id="ARBA00049598"/>
    </source>
</evidence>
<feature type="domain" description="HIT-type" evidence="8">
    <location>
        <begin position="37"/>
        <end position="71"/>
    </location>
</feature>
<dbReference type="GO" id="GO:0048254">
    <property type="term" value="P:snoRNA localization"/>
    <property type="evidence" value="ECO:0007669"/>
    <property type="project" value="TreeGrafter"/>
</dbReference>
<reference evidence="9" key="1">
    <citation type="submission" date="2021-04" db="EMBL/GenBank/DDBJ databases">
        <authorList>
            <consortium name="Molecular Ecology Group"/>
        </authorList>
    </citation>
    <scope>NUCLEOTIDE SEQUENCE</scope>
</reference>
<dbReference type="GO" id="GO:0005634">
    <property type="term" value="C:nucleus"/>
    <property type="evidence" value="ECO:0007669"/>
    <property type="project" value="TreeGrafter"/>
</dbReference>
<dbReference type="PANTHER" id="PTHR13483">
    <property type="entry name" value="BOX C_D SNORNA PROTEIN 1-RELATED"/>
    <property type="match status" value="1"/>
</dbReference>
<organism evidence="9 10">
    <name type="scientific">Candidula unifasciata</name>
    <dbReference type="NCBI Taxonomy" id="100452"/>
    <lineage>
        <taxon>Eukaryota</taxon>
        <taxon>Metazoa</taxon>
        <taxon>Spiralia</taxon>
        <taxon>Lophotrochozoa</taxon>
        <taxon>Mollusca</taxon>
        <taxon>Gastropoda</taxon>
        <taxon>Heterobranchia</taxon>
        <taxon>Euthyneura</taxon>
        <taxon>Panpulmonata</taxon>
        <taxon>Eupulmonata</taxon>
        <taxon>Stylommatophora</taxon>
        <taxon>Helicina</taxon>
        <taxon>Helicoidea</taxon>
        <taxon>Geomitridae</taxon>
        <taxon>Candidula</taxon>
    </lineage>
</organism>
<dbReference type="AlphaFoldDB" id="A0A8S3YJP5"/>
<dbReference type="GO" id="GO:0000492">
    <property type="term" value="P:box C/D snoRNP assembly"/>
    <property type="evidence" value="ECO:0007669"/>
    <property type="project" value="TreeGrafter"/>
</dbReference>
<accession>A0A8S3YJP5</accession>
<proteinExistence type="inferred from homology"/>
<protein>
    <recommendedName>
        <fullName evidence="8">HIT-type domain-containing protein</fullName>
    </recommendedName>
</protein>
<dbReference type="SUPFAM" id="SSF144232">
    <property type="entry name" value="HIT/MYND zinc finger-like"/>
    <property type="match status" value="1"/>
</dbReference>
<evidence type="ECO:0000313" key="9">
    <source>
        <dbReference type="EMBL" id="CAG5116618.1"/>
    </source>
</evidence>